<organism evidence="2 3">
    <name type="scientific">Pontibacillus yanchengensis Y32</name>
    <dbReference type="NCBI Taxonomy" id="1385514"/>
    <lineage>
        <taxon>Bacteria</taxon>
        <taxon>Bacillati</taxon>
        <taxon>Bacillota</taxon>
        <taxon>Bacilli</taxon>
        <taxon>Bacillales</taxon>
        <taxon>Bacillaceae</taxon>
        <taxon>Pontibacillus</taxon>
    </lineage>
</organism>
<dbReference type="GO" id="GO:0016779">
    <property type="term" value="F:nucleotidyltransferase activity"/>
    <property type="evidence" value="ECO:0007669"/>
    <property type="project" value="InterPro"/>
</dbReference>
<name>A0A0A2TAP1_9BACI</name>
<dbReference type="Pfam" id="PF01909">
    <property type="entry name" value="NTP_transf_2"/>
    <property type="match status" value="1"/>
</dbReference>
<feature type="domain" description="Polymerase nucleotidyl transferase" evidence="1">
    <location>
        <begin position="12"/>
        <end position="69"/>
    </location>
</feature>
<dbReference type="Gene3D" id="3.30.460.10">
    <property type="entry name" value="Beta Polymerase, domain 2"/>
    <property type="match status" value="1"/>
</dbReference>
<evidence type="ECO:0000259" key="1">
    <source>
        <dbReference type="Pfam" id="PF01909"/>
    </source>
</evidence>
<dbReference type="STRING" id="1385514.N782_18625"/>
<dbReference type="eggNOG" id="COG1708">
    <property type="taxonomic scope" value="Bacteria"/>
</dbReference>
<sequence>MLPRNLELMEKAKAFVEENLTFCTYVCLIGSVAREEADEFSDIDLICFTGREQYLGEQDISYNGEIVQLQVKSILEFPNKELFSYNPWHFRYLNESVILKDTNAELSKLQGWAQSYFSSIQGQRDVIQDVERIVQGRKEYAIDQLRGENYFAATHAAMGAWAEAALMYQFLHNDRVAIDSMIPNIMELPLFDELLDSVPIKPIEQVDVSEVSQTMTRLRLYLRDVGFSHLPGLSDLQDEIGKHKEQRLLQEGELFNLLWQSYSEAFLLLLKTSQDEEFHTYYAKLPEELKERLETIGFIALPKSKVESLLNISDKLLDLSKHELASEQKS</sequence>
<protein>
    <recommendedName>
        <fullName evidence="1">Polymerase nucleotidyl transferase domain-containing protein</fullName>
    </recommendedName>
</protein>
<dbReference type="OrthoDB" id="2471827at2"/>
<gene>
    <name evidence="2" type="ORF">N782_18625</name>
</gene>
<evidence type="ECO:0000313" key="2">
    <source>
        <dbReference type="EMBL" id="KGP71493.1"/>
    </source>
</evidence>
<reference evidence="2 3" key="1">
    <citation type="journal article" date="2015" name="Stand. Genomic Sci.">
        <title>High quality draft genome sequence of the moderately halophilic bacterium Pontibacillus yanchengensis Y32(T) and comparison among Pontibacillus genomes.</title>
        <authorList>
            <person name="Huang J."/>
            <person name="Qiao Z.X."/>
            <person name="Tang J.W."/>
            <person name="Wang G."/>
        </authorList>
    </citation>
    <scope>NUCLEOTIDE SEQUENCE [LARGE SCALE GENOMIC DNA]</scope>
    <source>
        <strain evidence="2 3">Y32</strain>
    </source>
</reference>
<dbReference type="SUPFAM" id="SSF81301">
    <property type="entry name" value="Nucleotidyltransferase"/>
    <property type="match status" value="1"/>
</dbReference>
<dbReference type="AlphaFoldDB" id="A0A0A2TAP1"/>
<dbReference type="InterPro" id="IPR043519">
    <property type="entry name" value="NT_sf"/>
</dbReference>
<keyword evidence="3" id="KW-1185">Reference proteome</keyword>
<dbReference type="RefSeq" id="WP_036822811.1">
    <property type="nucleotide sequence ID" value="NZ_AVBF01000061.1"/>
</dbReference>
<accession>A0A0A2TAP1</accession>
<dbReference type="CDD" id="cd05403">
    <property type="entry name" value="NT_KNTase_like"/>
    <property type="match status" value="1"/>
</dbReference>
<dbReference type="InterPro" id="IPR002934">
    <property type="entry name" value="Polymerase_NTP_transf_dom"/>
</dbReference>
<comment type="caution">
    <text evidence="2">The sequence shown here is derived from an EMBL/GenBank/DDBJ whole genome shotgun (WGS) entry which is preliminary data.</text>
</comment>
<dbReference type="Proteomes" id="UP000030147">
    <property type="component" value="Unassembled WGS sequence"/>
</dbReference>
<dbReference type="EMBL" id="AVBF01000061">
    <property type="protein sequence ID" value="KGP71493.1"/>
    <property type="molecule type" value="Genomic_DNA"/>
</dbReference>
<proteinExistence type="predicted"/>
<evidence type="ECO:0000313" key="3">
    <source>
        <dbReference type="Proteomes" id="UP000030147"/>
    </source>
</evidence>